<evidence type="ECO:0000313" key="3">
    <source>
        <dbReference type="Proteomes" id="UP001174934"/>
    </source>
</evidence>
<name>A0AA39WCA5_9PEZI</name>
<keyword evidence="3" id="KW-1185">Reference proteome</keyword>
<dbReference type="AlphaFoldDB" id="A0AA39WCA5"/>
<accession>A0AA39WCA5</accession>
<gene>
    <name evidence="2" type="ORF">B0T17DRAFT_546188</name>
</gene>
<feature type="compositionally biased region" description="Basic and acidic residues" evidence="1">
    <location>
        <begin position="138"/>
        <end position="153"/>
    </location>
</feature>
<evidence type="ECO:0000256" key="1">
    <source>
        <dbReference type="SAM" id="MobiDB-lite"/>
    </source>
</evidence>
<feature type="compositionally biased region" description="Basic residues" evidence="1">
    <location>
        <begin position="154"/>
        <end position="164"/>
    </location>
</feature>
<feature type="compositionally biased region" description="Acidic residues" evidence="1">
    <location>
        <begin position="662"/>
        <end position="673"/>
    </location>
</feature>
<reference evidence="2" key="1">
    <citation type="submission" date="2023-06" db="EMBL/GenBank/DDBJ databases">
        <title>Genome-scale phylogeny and comparative genomics of the fungal order Sordariales.</title>
        <authorList>
            <consortium name="Lawrence Berkeley National Laboratory"/>
            <person name="Hensen N."/>
            <person name="Bonometti L."/>
            <person name="Westerberg I."/>
            <person name="Brannstrom I.O."/>
            <person name="Guillou S."/>
            <person name="Cros-Aarteil S."/>
            <person name="Calhoun S."/>
            <person name="Haridas S."/>
            <person name="Kuo A."/>
            <person name="Mondo S."/>
            <person name="Pangilinan J."/>
            <person name="Riley R."/>
            <person name="LaButti K."/>
            <person name="Andreopoulos B."/>
            <person name="Lipzen A."/>
            <person name="Chen C."/>
            <person name="Yanf M."/>
            <person name="Daum C."/>
            <person name="Ng V."/>
            <person name="Clum A."/>
            <person name="Steindorff A."/>
            <person name="Ohm R."/>
            <person name="Martin F."/>
            <person name="Silar P."/>
            <person name="Natvig D."/>
            <person name="Lalanne C."/>
            <person name="Gautier V."/>
            <person name="Ament-velasquez S.L."/>
            <person name="Kruys A."/>
            <person name="Hutchinson M.I."/>
            <person name="Powell A.J."/>
            <person name="Barry K."/>
            <person name="Miller A.N."/>
            <person name="Grigoriev I.V."/>
            <person name="Debuchy R."/>
            <person name="Gladieux P."/>
            <person name="Thoren M.H."/>
            <person name="Johannesson H."/>
        </authorList>
    </citation>
    <scope>NUCLEOTIDE SEQUENCE</scope>
    <source>
        <strain evidence="2">SMH3391-2</strain>
    </source>
</reference>
<comment type="caution">
    <text evidence="2">The sequence shown here is derived from an EMBL/GenBank/DDBJ whole genome shotgun (WGS) entry which is preliminary data.</text>
</comment>
<feature type="compositionally biased region" description="Low complexity" evidence="1">
    <location>
        <begin position="165"/>
        <end position="176"/>
    </location>
</feature>
<sequence>MAPRQNTFTAVPNPMGMQGLLLRAAGEGPLTTPAMTSKQVKKMYKEANRQPRMSKQEQRRIELEEQARIRKELAKDRQANKARIARDKKKAKEQQAIDEKRRKNLPLVDVHPSQDTISRFLRTKTKERELEAIGGGSGKEDKRPLPQDEERPSQHQRQHKRQRSSTHSSQRTSQHSATPVPNPILDNPRDHKAVHDTLITTPKSLPQPMPPSIPKSIPSSPPMPNLVPNLVPKLDQNPVPVPVSVPVPDPIPDATEHEPRRVNVSTDDKVVVQQKPPVVASLRKLRPAKLPRYPPPAAHTTVSRPLLSGNADQPAHAQSNQMLPPTSTQLFIMSHLDELFPSPSQEARELDMPPPVPAPRAMFRRPPVSLFSGVAPTPAPALAPRQPPQHLARGSILSPRPQVRVEAVKEVEAASSPFPFFSTQDFVLSSQDIRDLEQTTETPGKLNAPKNSPGFRKPELPRPFPKPTELPLSDAPKPSIPSQTLPTIARLSRHIPAQSPDDPRQNDNGSAKESPVPPPSPEKQRFFGSSGVGLQILQAFARSKETYQEEEERLEKERIEQKNQRLERDGNTVDAEQRLKDLHKCSTQSGLSQQRPLQHSGQRSSCSSDHYSIQQQHHRLLSSNGNGGTGRPQGQQFRASCTAGGDMSNTSGPPPAMSQETDYGDDPELDEAADYLLQGLSEYFGQENGGSDDLWNEDIDDL</sequence>
<protein>
    <submittedName>
        <fullName evidence="2">Uncharacterized protein</fullName>
    </submittedName>
</protein>
<feature type="compositionally biased region" description="Pro residues" evidence="1">
    <location>
        <begin position="205"/>
        <end position="221"/>
    </location>
</feature>
<dbReference type="Proteomes" id="UP001174934">
    <property type="component" value="Unassembled WGS sequence"/>
</dbReference>
<feature type="region of interest" description="Disordered" evidence="1">
    <location>
        <begin position="289"/>
        <end position="322"/>
    </location>
</feature>
<feature type="region of interest" description="Disordered" evidence="1">
    <location>
        <begin position="438"/>
        <end position="531"/>
    </location>
</feature>
<feature type="compositionally biased region" description="Basic and acidic residues" evidence="1">
    <location>
        <begin position="543"/>
        <end position="584"/>
    </location>
</feature>
<evidence type="ECO:0000313" key="2">
    <source>
        <dbReference type="EMBL" id="KAK0609686.1"/>
    </source>
</evidence>
<feature type="compositionally biased region" description="Basic and acidic residues" evidence="1">
    <location>
        <begin position="90"/>
        <end position="101"/>
    </location>
</feature>
<feature type="region of interest" description="Disordered" evidence="1">
    <location>
        <begin position="73"/>
        <end position="221"/>
    </location>
</feature>
<proteinExistence type="predicted"/>
<dbReference type="EMBL" id="JAULSR010000012">
    <property type="protein sequence ID" value="KAK0609686.1"/>
    <property type="molecule type" value="Genomic_DNA"/>
</dbReference>
<organism evidence="2 3">
    <name type="scientific">Bombardia bombarda</name>
    <dbReference type="NCBI Taxonomy" id="252184"/>
    <lineage>
        <taxon>Eukaryota</taxon>
        <taxon>Fungi</taxon>
        <taxon>Dikarya</taxon>
        <taxon>Ascomycota</taxon>
        <taxon>Pezizomycotina</taxon>
        <taxon>Sordariomycetes</taxon>
        <taxon>Sordariomycetidae</taxon>
        <taxon>Sordariales</taxon>
        <taxon>Lasiosphaeriaceae</taxon>
        <taxon>Bombardia</taxon>
    </lineage>
</organism>
<feature type="compositionally biased region" description="Polar residues" evidence="1">
    <location>
        <begin position="585"/>
        <end position="615"/>
    </location>
</feature>
<feature type="region of interest" description="Disordered" evidence="1">
    <location>
        <begin position="543"/>
        <end position="702"/>
    </location>
</feature>